<dbReference type="PANTHER" id="PTHR33173">
    <property type="match status" value="1"/>
</dbReference>
<dbReference type="EMBL" id="CAKKLH010000041">
    <property type="protein sequence ID" value="CAH0100603.1"/>
    <property type="molecule type" value="Genomic_DNA"/>
</dbReference>
<comment type="caution">
    <text evidence="1">The sequence shown here is derived from an EMBL/GenBank/DDBJ whole genome shotgun (WGS) entry which is preliminary data.</text>
</comment>
<evidence type="ECO:0000313" key="1">
    <source>
        <dbReference type="EMBL" id="CAH0100603.1"/>
    </source>
</evidence>
<dbReference type="PANTHER" id="PTHR33173:SF2">
    <property type="entry name" value="MYND-TYPE DOMAIN-CONTAINING PROTEIN"/>
    <property type="match status" value="1"/>
</dbReference>
<dbReference type="AlphaFoldDB" id="A0A8J2RPY2"/>
<proteinExistence type="predicted"/>
<protein>
    <submittedName>
        <fullName evidence="1">Uncharacterized protein</fullName>
    </submittedName>
</protein>
<keyword evidence="2" id="KW-1185">Reference proteome</keyword>
<name>A0A8J2RPY2_9CRUS</name>
<sequence length="299" mass="33778">MHENFRRGFPSPRTIEKKIAKFELLLREGEIGAEVFKDYLLRNNLPLVCSIAEDATGVVGRREYSSEWNSVVGCSLPLKSSGLPDFNMSIVKQVKDIRKMFQLYERSSLVMIVMAQPLANVPPVGIGQTGVEQGWYNCPKTVILFRRLGLVLAAQQWPFFSAAILDETIQIQDMIHIGAKLRTRLLKRAKFMAIGEKIASCSFVEALLNLVMKDKHKLREGDLNLNDKINYGAVERLCSPHVAKLLSTFVPGAEATSFYLKLMHLIASSFLDKSLPPLDLLDALKLRNIFKPELFLQWL</sequence>
<dbReference type="OrthoDB" id="10064970at2759"/>
<organism evidence="1 2">
    <name type="scientific">Daphnia galeata</name>
    <dbReference type="NCBI Taxonomy" id="27404"/>
    <lineage>
        <taxon>Eukaryota</taxon>
        <taxon>Metazoa</taxon>
        <taxon>Ecdysozoa</taxon>
        <taxon>Arthropoda</taxon>
        <taxon>Crustacea</taxon>
        <taxon>Branchiopoda</taxon>
        <taxon>Diplostraca</taxon>
        <taxon>Cladocera</taxon>
        <taxon>Anomopoda</taxon>
        <taxon>Daphniidae</taxon>
        <taxon>Daphnia</taxon>
    </lineage>
</organism>
<reference evidence="1" key="1">
    <citation type="submission" date="2021-11" db="EMBL/GenBank/DDBJ databases">
        <authorList>
            <person name="Schell T."/>
        </authorList>
    </citation>
    <scope>NUCLEOTIDE SEQUENCE</scope>
    <source>
        <strain evidence="1">M5</strain>
    </source>
</reference>
<dbReference type="Proteomes" id="UP000789390">
    <property type="component" value="Unassembled WGS sequence"/>
</dbReference>
<gene>
    <name evidence="1" type="ORF">DGAL_LOCUS2888</name>
</gene>
<accession>A0A8J2RPY2</accession>
<evidence type="ECO:0000313" key="2">
    <source>
        <dbReference type="Proteomes" id="UP000789390"/>
    </source>
</evidence>